<proteinExistence type="predicted"/>
<organism evidence="1 2">
    <name type="scientific">Priestia taiwanensis</name>
    <dbReference type="NCBI Taxonomy" id="1347902"/>
    <lineage>
        <taxon>Bacteria</taxon>
        <taxon>Bacillati</taxon>
        <taxon>Bacillota</taxon>
        <taxon>Bacilli</taxon>
        <taxon>Bacillales</taxon>
        <taxon>Bacillaceae</taxon>
        <taxon>Priestia</taxon>
    </lineage>
</organism>
<dbReference type="PANTHER" id="PTHR43796">
    <property type="entry name" value="CARBOXYNORSPERMIDINE SYNTHASE"/>
    <property type="match status" value="1"/>
</dbReference>
<keyword evidence="2" id="KW-1185">Reference proteome</keyword>
<name>A0A917AQT4_9BACI</name>
<dbReference type="Gene3D" id="3.40.50.720">
    <property type="entry name" value="NAD(P)-binding Rossmann-like Domain"/>
    <property type="match status" value="1"/>
</dbReference>
<evidence type="ECO:0008006" key="3">
    <source>
        <dbReference type="Google" id="ProtNLM"/>
    </source>
</evidence>
<gene>
    <name evidence="1" type="ORF">GCM10007140_17500</name>
</gene>
<evidence type="ECO:0000313" key="1">
    <source>
        <dbReference type="EMBL" id="GGE67935.1"/>
    </source>
</evidence>
<dbReference type="RefSeq" id="WP_188387979.1">
    <property type="nucleotide sequence ID" value="NZ_BMFK01000001.1"/>
</dbReference>
<sequence length="343" mass="38706">MEKKTVLIVGGYGVVGSQIAHMLHERYPQLEFLLGGRTANKEAPFISERVKCVVTDNKSTNPLEFIEEPIALVINAVNDSLDNLLRVTQEQEIPLIDITRWTERMEHSIAWLENKELRAPIIFSSGWMGGTAALLSKLFAHNLQDVTVNIHALYSLQDKAGPNSIDYMNRLTTPFHIANRKVYPLSDPRKVTFANGHTAKCYRIDTPDHLTLLRFHTITEANFRITFDHILINWGLVALVKSRVWKMLSNKARQKLLYNPGEGGPHRLLIELDGVNENGKKIGRTISVIDPLGQTHLTAVGAVVQAKYLLENDIQPRIYFSEDVGLSKSTILQIYDEYGVTIK</sequence>
<protein>
    <recommendedName>
        <fullName evidence="3">Saccharopine dehydrogenase</fullName>
    </recommendedName>
</protein>
<dbReference type="Proteomes" id="UP000605259">
    <property type="component" value="Unassembled WGS sequence"/>
</dbReference>
<reference evidence="1" key="1">
    <citation type="journal article" date="2014" name="Int. J. Syst. Evol. Microbiol.">
        <title>Complete genome sequence of Corynebacterium casei LMG S-19264T (=DSM 44701T), isolated from a smear-ripened cheese.</title>
        <authorList>
            <consortium name="US DOE Joint Genome Institute (JGI-PGF)"/>
            <person name="Walter F."/>
            <person name="Albersmeier A."/>
            <person name="Kalinowski J."/>
            <person name="Ruckert C."/>
        </authorList>
    </citation>
    <scope>NUCLEOTIDE SEQUENCE</scope>
    <source>
        <strain evidence="1">CGMCC 1.12698</strain>
    </source>
</reference>
<comment type="caution">
    <text evidence="1">The sequence shown here is derived from an EMBL/GenBank/DDBJ whole genome shotgun (WGS) entry which is preliminary data.</text>
</comment>
<dbReference type="PANTHER" id="PTHR43796:SF2">
    <property type="entry name" value="CARBOXYNORSPERMIDINE SYNTHASE"/>
    <property type="match status" value="1"/>
</dbReference>
<reference evidence="1" key="2">
    <citation type="submission" date="2020-09" db="EMBL/GenBank/DDBJ databases">
        <authorList>
            <person name="Sun Q."/>
            <person name="Zhou Y."/>
        </authorList>
    </citation>
    <scope>NUCLEOTIDE SEQUENCE</scope>
    <source>
        <strain evidence="1">CGMCC 1.12698</strain>
    </source>
</reference>
<dbReference type="EMBL" id="BMFK01000001">
    <property type="protein sequence ID" value="GGE67935.1"/>
    <property type="molecule type" value="Genomic_DNA"/>
</dbReference>
<accession>A0A917AQT4</accession>
<dbReference type="InterPro" id="IPR036291">
    <property type="entry name" value="NAD(P)-bd_dom_sf"/>
</dbReference>
<dbReference type="AlphaFoldDB" id="A0A917AQT4"/>
<evidence type="ECO:0000313" key="2">
    <source>
        <dbReference type="Proteomes" id="UP000605259"/>
    </source>
</evidence>
<dbReference type="SUPFAM" id="SSF51735">
    <property type="entry name" value="NAD(P)-binding Rossmann-fold domains"/>
    <property type="match status" value="1"/>
</dbReference>